<evidence type="ECO:0000313" key="2">
    <source>
        <dbReference type="Proteomes" id="UP000006671"/>
    </source>
</evidence>
<keyword evidence="2" id="KW-1185">Reference proteome</keyword>
<accession>D2VYC9</accession>
<proteinExistence type="predicted"/>
<evidence type="ECO:0000313" key="1">
    <source>
        <dbReference type="EMBL" id="EFC38185.1"/>
    </source>
</evidence>
<dbReference type="Proteomes" id="UP000006671">
    <property type="component" value="Unassembled WGS sequence"/>
</dbReference>
<sequence>MLNWPGLYDKKNHKAIILNVDDLGDYEVLSVLDFSLCDSDVFMTKVPDYLQSSWKSALELTNNNTKEELIMKHVFEKQEKTVIDRIEAENNDVAPDLPLSTKSFLAKGLISLKPTGIVFDDNRDMLKVEEDMECVFDRDKIENVDCPIEFSKKLFLSYKNNNPTPLLSPLYALQNMYFEQNSEMNYQETLSILFAYLISISNGNLASTEYVHQFF</sequence>
<gene>
    <name evidence="1" type="ORF">NAEGRDRAFT_74075</name>
</gene>
<dbReference type="RefSeq" id="XP_002670929.1">
    <property type="nucleotide sequence ID" value="XM_002670883.1"/>
</dbReference>
<name>D2VYC9_NAEGR</name>
<protein>
    <submittedName>
        <fullName evidence="1">Predicted protein</fullName>
    </submittedName>
</protein>
<organism evidence="2">
    <name type="scientific">Naegleria gruberi</name>
    <name type="common">Amoeba</name>
    <dbReference type="NCBI Taxonomy" id="5762"/>
    <lineage>
        <taxon>Eukaryota</taxon>
        <taxon>Discoba</taxon>
        <taxon>Heterolobosea</taxon>
        <taxon>Tetramitia</taxon>
        <taxon>Eutetramitia</taxon>
        <taxon>Vahlkampfiidae</taxon>
        <taxon>Naegleria</taxon>
    </lineage>
</organism>
<dbReference type="KEGG" id="ngr:NAEGRDRAFT_74075"/>
<dbReference type="EMBL" id="GG738910">
    <property type="protein sequence ID" value="EFC38185.1"/>
    <property type="molecule type" value="Genomic_DNA"/>
</dbReference>
<dbReference type="VEuPathDB" id="AmoebaDB:NAEGRDRAFT_74075"/>
<dbReference type="GeneID" id="8857774"/>
<reference evidence="1 2" key="1">
    <citation type="journal article" date="2010" name="Cell">
        <title>The genome of Naegleria gruberi illuminates early eukaryotic versatility.</title>
        <authorList>
            <person name="Fritz-Laylin L.K."/>
            <person name="Prochnik S.E."/>
            <person name="Ginger M.L."/>
            <person name="Dacks J.B."/>
            <person name="Carpenter M.L."/>
            <person name="Field M.C."/>
            <person name="Kuo A."/>
            <person name="Paredez A."/>
            <person name="Chapman J."/>
            <person name="Pham J."/>
            <person name="Shu S."/>
            <person name="Neupane R."/>
            <person name="Cipriano M."/>
            <person name="Mancuso J."/>
            <person name="Tu H."/>
            <person name="Salamov A."/>
            <person name="Lindquist E."/>
            <person name="Shapiro H."/>
            <person name="Lucas S."/>
            <person name="Grigoriev I.V."/>
            <person name="Cande W.Z."/>
            <person name="Fulton C."/>
            <person name="Rokhsar D.S."/>
            <person name="Dawson S.C."/>
        </authorList>
    </citation>
    <scope>NUCLEOTIDE SEQUENCE [LARGE SCALE GENOMIC DNA]</scope>
    <source>
        <strain evidence="1 2">NEG-M</strain>
    </source>
</reference>
<dbReference type="InParanoid" id="D2VYC9"/>
<dbReference type="AlphaFoldDB" id="D2VYC9"/>